<accession>A0A2D6YKF4</accession>
<feature type="compositionally biased region" description="Polar residues" evidence="1">
    <location>
        <begin position="102"/>
        <end position="112"/>
    </location>
</feature>
<feature type="region of interest" description="Disordered" evidence="1">
    <location>
        <begin position="90"/>
        <end position="112"/>
    </location>
</feature>
<dbReference type="AlphaFoldDB" id="A0A2D6YKF4"/>
<reference evidence="3" key="1">
    <citation type="submission" date="2017-09" db="EMBL/GenBank/DDBJ databases">
        <title>The Reconstruction of 2,631 Draft Metagenome-Assembled Genomes from the Global Oceans.</title>
        <authorList>
            <person name="Tully B.J."/>
            <person name="Graham E.D."/>
            <person name="Heidelberg J.F."/>
        </authorList>
    </citation>
    <scope>NUCLEOTIDE SEQUENCE [LARGE SCALE GENOMIC DNA]</scope>
</reference>
<proteinExistence type="predicted"/>
<gene>
    <name evidence="2" type="ORF">CMN54_09435</name>
</gene>
<evidence type="ECO:0000256" key="1">
    <source>
        <dbReference type="SAM" id="MobiDB-lite"/>
    </source>
</evidence>
<evidence type="ECO:0000313" key="3">
    <source>
        <dbReference type="Proteomes" id="UP000226525"/>
    </source>
</evidence>
<feature type="region of interest" description="Disordered" evidence="1">
    <location>
        <begin position="1"/>
        <end position="29"/>
    </location>
</feature>
<comment type="caution">
    <text evidence="2">The sequence shown here is derived from an EMBL/GenBank/DDBJ whole genome shotgun (WGS) entry which is preliminary data.</text>
</comment>
<evidence type="ECO:0000313" key="2">
    <source>
        <dbReference type="EMBL" id="MAH63649.1"/>
    </source>
</evidence>
<sequence length="207" mass="23936">MEEQDTNRVPLIVRQRPRNHGASSKLAPYKPPADTYDLFSNPKSPFLERLVTSTTEQTKLSSEKLQNLFEKMQEKGGSYRLAYPSAKGAHEKRSIAPGTIPGKSQTYGNPSESYEAPQRLQHFVQLFMEQVLSEIRENPFRLTKLVQDLAKLFEEQDIRIRVYDAYRTFKSFDQLLETLTRISEDTEIENFELFCSALVGFYSQLKQ</sequence>
<name>A0A2D6YKF4_9DELT</name>
<organism evidence="2 3">
    <name type="scientific">SAR324 cluster bacterium</name>
    <dbReference type="NCBI Taxonomy" id="2024889"/>
    <lineage>
        <taxon>Bacteria</taxon>
        <taxon>Deltaproteobacteria</taxon>
        <taxon>SAR324 cluster</taxon>
    </lineage>
</organism>
<protein>
    <submittedName>
        <fullName evidence="2">Uncharacterized protein</fullName>
    </submittedName>
</protein>
<dbReference type="Proteomes" id="UP000226525">
    <property type="component" value="Unassembled WGS sequence"/>
</dbReference>
<dbReference type="EMBL" id="NZEX01000104">
    <property type="protein sequence ID" value="MAH63649.1"/>
    <property type="molecule type" value="Genomic_DNA"/>
</dbReference>